<evidence type="ECO:0000313" key="4">
    <source>
        <dbReference type="Proteomes" id="UP000035722"/>
    </source>
</evidence>
<dbReference type="AlphaFoldDB" id="A0A024H694"/>
<organism evidence="3 4">
    <name type="scientific">Pseudarthrobacter siccitolerans</name>
    <dbReference type="NCBI Taxonomy" id="861266"/>
    <lineage>
        <taxon>Bacteria</taxon>
        <taxon>Bacillati</taxon>
        <taxon>Actinomycetota</taxon>
        <taxon>Actinomycetes</taxon>
        <taxon>Micrococcales</taxon>
        <taxon>Micrococcaceae</taxon>
        <taxon>Pseudarthrobacter</taxon>
    </lineage>
</organism>
<reference evidence="4" key="1">
    <citation type="journal article" date="2014" name="Genome Announc.">
        <title>Genome Sequence of Arthrobacter siccitolerans 4J27, a Xeroprotectant-Producing Desiccation-Tolerant Microorganism.</title>
        <authorList>
            <person name="Manzanera M."/>
            <person name="Santa-Cruz-Calvo L."/>
            <person name="Vilchez J.I."/>
            <person name="Garcia-Fontana C."/>
            <person name="Silva-Castro G.A."/>
            <person name="Calvo C."/>
            <person name="Gonzalez-Lopez J."/>
        </authorList>
    </citation>
    <scope>NUCLEOTIDE SEQUENCE [LARGE SCALE GENOMIC DNA]</scope>
    <source>
        <strain evidence="4">4J27</strain>
    </source>
</reference>
<dbReference type="PROSITE" id="PS51257">
    <property type="entry name" value="PROKAR_LIPOPROTEIN"/>
    <property type="match status" value="1"/>
</dbReference>
<dbReference type="InterPro" id="IPR015168">
    <property type="entry name" value="SsuA/THI5"/>
</dbReference>
<dbReference type="Gene3D" id="3.40.190.10">
    <property type="entry name" value="Periplasmic binding protein-like II"/>
    <property type="match status" value="2"/>
</dbReference>
<dbReference type="Proteomes" id="UP000035722">
    <property type="component" value="Unassembled WGS sequence"/>
</dbReference>
<feature type="signal peptide" evidence="1">
    <location>
        <begin position="1"/>
        <end position="39"/>
    </location>
</feature>
<dbReference type="PANTHER" id="PTHR30024:SF2">
    <property type="entry name" value="ABC TRANSPORTER SUBSTRATE-BINDING PROTEIN"/>
    <property type="match status" value="1"/>
</dbReference>
<dbReference type="RefSeq" id="WP_050056341.1">
    <property type="nucleotide sequence ID" value="NZ_CAQI01000051.1"/>
</dbReference>
<feature type="domain" description="SsuA/THI5-like" evidence="2">
    <location>
        <begin position="66"/>
        <end position="277"/>
    </location>
</feature>
<name>A0A024H694_9MICC</name>
<protein>
    <submittedName>
        <fullName evidence="3">NMT1/THI5 like family protein</fullName>
    </submittedName>
</protein>
<keyword evidence="4" id="KW-1185">Reference proteome</keyword>
<feature type="chain" id="PRO_5001529801" evidence="1">
    <location>
        <begin position="40"/>
        <end position="360"/>
    </location>
</feature>
<sequence>MKNGLLSKRHRPAAGVAAAIAAAAALTLALSGCGGPATAQQGGTSGGTETKTVRYQGSPNSVALLEVAEDLGYLGDVKLEWVSNTTSGPQSIQSVATDQTDIGGAFTGAVIKLIEAGAPVQAVINYYGEDKDTFTGYYVEEGSPIKTPRDLIGKKVAVNTLGAHHEAVITTYLKNSGLTPEEIKQVQLVVVPPNETEVALRKKQVDVGTLGGVLQDRALAEGGIRALFTDVGVIGGPFDAGQYVLRKDFIAKNPETSRTVVTGVAKAIEWERTTPREQVIAKFEEIIAKRGRNESTEALKYWKSVGVASPGGRIQDQDFTRWEDYLKSAGIINGALDTAKLYTNEFNLLENSAPAATSKG</sequence>
<comment type="caution">
    <text evidence="3">The sequence shown here is derived from an EMBL/GenBank/DDBJ whole genome shotgun (WGS) entry which is preliminary data.</text>
</comment>
<evidence type="ECO:0000313" key="3">
    <source>
        <dbReference type="EMBL" id="CCQ47483.1"/>
    </source>
</evidence>
<dbReference type="STRING" id="861266.ARTSIC4J27_3470"/>
<dbReference type="SUPFAM" id="SSF53850">
    <property type="entry name" value="Periplasmic binding protein-like II"/>
    <property type="match status" value="1"/>
</dbReference>
<gene>
    <name evidence="3" type="primary">aryA</name>
    <name evidence="3" type="ORF">ARTSIC4J27_3470</name>
</gene>
<keyword evidence="1" id="KW-0732">Signal</keyword>
<accession>A0A024H694</accession>
<evidence type="ECO:0000256" key="1">
    <source>
        <dbReference type="SAM" id="SignalP"/>
    </source>
</evidence>
<proteinExistence type="predicted"/>
<dbReference type="EMBL" id="CAQI01000051">
    <property type="protein sequence ID" value="CCQ47483.1"/>
    <property type="molecule type" value="Genomic_DNA"/>
</dbReference>
<evidence type="ECO:0000259" key="2">
    <source>
        <dbReference type="Pfam" id="PF09084"/>
    </source>
</evidence>
<dbReference type="Pfam" id="PF09084">
    <property type="entry name" value="NMT1"/>
    <property type="match status" value="1"/>
</dbReference>
<dbReference type="PANTHER" id="PTHR30024">
    <property type="entry name" value="ALIPHATIC SULFONATES-BINDING PROTEIN-RELATED"/>
    <property type="match status" value="1"/>
</dbReference>